<evidence type="ECO:0000259" key="1">
    <source>
        <dbReference type="PROSITE" id="PS50883"/>
    </source>
</evidence>
<dbReference type="CDD" id="cd01948">
    <property type="entry name" value="EAL"/>
    <property type="match status" value="1"/>
</dbReference>
<dbReference type="SUPFAM" id="SSF55073">
    <property type="entry name" value="Nucleotide cyclase"/>
    <property type="match status" value="1"/>
</dbReference>
<protein>
    <submittedName>
        <fullName evidence="3">EAL domain</fullName>
    </submittedName>
</protein>
<dbReference type="HOGENOM" id="CLU_000445_70_50_6"/>
<evidence type="ECO:0000313" key="3">
    <source>
        <dbReference type="EMBL" id="AJQ92886.1"/>
    </source>
</evidence>
<dbReference type="NCBIfam" id="TIGR00254">
    <property type="entry name" value="GGDEF"/>
    <property type="match status" value="1"/>
</dbReference>
<dbReference type="Gene3D" id="3.30.70.270">
    <property type="match status" value="1"/>
</dbReference>
<organism evidence="3 4">
    <name type="scientific">Gynuella sunshinyii YC6258</name>
    <dbReference type="NCBI Taxonomy" id="1445510"/>
    <lineage>
        <taxon>Bacteria</taxon>
        <taxon>Pseudomonadati</taxon>
        <taxon>Pseudomonadota</taxon>
        <taxon>Gammaproteobacteria</taxon>
        <taxon>Oceanospirillales</taxon>
        <taxon>Saccharospirillaceae</taxon>
        <taxon>Gynuella</taxon>
    </lineage>
</organism>
<dbReference type="Gene3D" id="3.20.20.450">
    <property type="entry name" value="EAL domain"/>
    <property type="match status" value="1"/>
</dbReference>
<evidence type="ECO:0000313" key="4">
    <source>
        <dbReference type="Proteomes" id="UP000032266"/>
    </source>
</evidence>
<evidence type="ECO:0000259" key="2">
    <source>
        <dbReference type="PROSITE" id="PS50887"/>
    </source>
</evidence>
<dbReference type="InterPro" id="IPR043128">
    <property type="entry name" value="Rev_trsase/Diguanyl_cyclase"/>
</dbReference>
<name>A0A0C5VFD6_9GAMM</name>
<dbReference type="InterPro" id="IPR001633">
    <property type="entry name" value="EAL_dom"/>
</dbReference>
<dbReference type="Pfam" id="PF00990">
    <property type="entry name" value="GGDEF"/>
    <property type="match status" value="1"/>
</dbReference>
<feature type="domain" description="GGDEF" evidence="2">
    <location>
        <begin position="112"/>
        <end position="244"/>
    </location>
</feature>
<dbReference type="SMART" id="SM00267">
    <property type="entry name" value="GGDEF"/>
    <property type="match status" value="1"/>
</dbReference>
<dbReference type="PANTHER" id="PTHR33121:SF79">
    <property type="entry name" value="CYCLIC DI-GMP PHOSPHODIESTERASE PDED-RELATED"/>
    <property type="match status" value="1"/>
</dbReference>
<dbReference type="InterPro" id="IPR035919">
    <property type="entry name" value="EAL_sf"/>
</dbReference>
<dbReference type="InterPro" id="IPR000160">
    <property type="entry name" value="GGDEF_dom"/>
</dbReference>
<proteinExistence type="predicted"/>
<dbReference type="RefSeq" id="WP_144407552.1">
    <property type="nucleotide sequence ID" value="NZ_CP007142.1"/>
</dbReference>
<dbReference type="SMART" id="SM00052">
    <property type="entry name" value="EAL"/>
    <property type="match status" value="1"/>
</dbReference>
<dbReference type="PROSITE" id="PS50883">
    <property type="entry name" value="EAL"/>
    <property type="match status" value="1"/>
</dbReference>
<dbReference type="AlphaFoldDB" id="A0A0C5VFD6"/>
<dbReference type="Pfam" id="PF00563">
    <property type="entry name" value="EAL"/>
    <property type="match status" value="1"/>
</dbReference>
<sequence>MALAVDVQWLMPDKTVSADCELLICEYPDEAVSEGDIPWIALVADIRTAQQALDSGAGGFLLTTQLDLPYVQMQLTRIHSAPHQLKIGNLLLLPEFLDRLQMSCDGVAVSGRSVALICVDIREFGYINEVFGYRQGDHMLYQVAERLFCVIPENAFIGRMAGDQFLIGVPDLKDRVRLDALLLWLQESIAMPFAVKNQECVLQSCIGHLVYPQTDADSNTLVRYVLDTVKQAKTGQRRVLAFGQGLTRLPDLTLDAEMVEGLAKRQFELYFQPKFDLHDGHVSGLEALVRWNHPKYGQIPPGEFIPRAEHTGFIQSLGLWILLKSCETVAQMQAQGLKPPQIAVNLSFIQLRDREFYKKLSSMISRLDIDPHCIQLELTETSVMENLETAQAVLTDIHNQGVSIALDDFGTGFSSLTHIHSFPISTIKIDRSFIRQMLEKENSRHLVRSLINLAHDLSLSVVAEGVESTQQLDLLKQMHCDHVQGFLTGIPMPFKAMVQMLGRQPKYDDLIRWPASDPRA</sequence>
<dbReference type="PROSITE" id="PS50887">
    <property type="entry name" value="GGDEF"/>
    <property type="match status" value="1"/>
</dbReference>
<dbReference type="InterPro" id="IPR050706">
    <property type="entry name" value="Cyclic-di-GMP_PDE-like"/>
</dbReference>
<reference evidence="3 4" key="1">
    <citation type="submission" date="2014-01" db="EMBL/GenBank/DDBJ databases">
        <title>Full genme sequencing of cellulolytic bacterium Gynuella sunshinyii YC6258T gen. nov., sp. nov.</title>
        <authorList>
            <person name="Khan H."/>
            <person name="Chung E.J."/>
            <person name="Chung Y.R."/>
        </authorList>
    </citation>
    <scope>NUCLEOTIDE SEQUENCE [LARGE SCALE GENOMIC DNA]</scope>
    <source>
        <strain evidence="3 4">YC6258</strain>
    </source>
</reference>
<accession>A0A0C5VFD6</accession>
<dbReference type="OrthoDB" id="9804951at2"/>
<dbReference type="GO" id="GO:0071111">
    <property type="term" value="F:cyclic-guanylate-specific phosphodiesterase activity"/>
    <property type="evidence" value="ECO:0007669"/>
    <property type="project" value="InterPro"/>
</dbReference>
<dbReference type="STRING" id="1445510.YC6258_00836"/>
<dbReference type="SUPFAM" id="SSF141868">
    <property type="entry name" value="EAL domain-like"/>
    <property type="match status" value="1"/>
</dbReference>
<dbReference type="Proteomes" id="UP000032266">
    <property type="component" value="Chromosome"/>
</dbReference>
<dbReference type="KEGG" id="gsn:YC6258_00836"/>
<dbReference type="EMBL" id="CP007142">
    <property type="protein sequence ID" value="AJQ92886.1"/>
    <property type="molecule type" value="Genomic_DNA"/>
</dbReference>
<gene>
    <name evidence="3" type="ORF">YC6258_00836</name>
</gene>
<feature type="domain" description="EAL" evidence="1">
    <location>
        <begin position="251"/>
        <end position="505"/>
    </location>
</feature>
<dbReference type="InterPro" id="IPR029787">
    <property type="entry name" value="Nucleotide_cyclase"/>
</dbReference>
<keyword evidence="4" id="KW-1185">Reference proteome</keyword>
<dbReference type="PANTHER" id="PTHR33121">
    <property type="entry name" value="CYCLIC DI-GMP PHOSPHODIESTERASE PDEF"/>
    <property type="match status" value="1"/>
</dbReference>